<feature type="region of interest" description="Disordered" evidence="1">
    <location>
        <begin position="1"/>
        <end position="96"/>
    </location>
</feature>
<evidence type="ECO:0000256" key="1">
    <source>
        <dbReference type="SAM" id="MobiDB-lite"/>
    </source>
</evidence>
<name>A0AAN5DF00_9BILA</name>
<organism evidence="2 3">
    <name type="scientific">Pristionchus mayeri</name>
    <dbReference type="NCBI Taxonomy" id="1317129"/>
    <lineage>
        <taxon>Eukaryota</taxon>
        <taxon>Metazoa</taxon>
        <taxon>Ecdysozoa</taxon>
        <taxon>Nematoda</taxon>
        <taxon>Chromadorea</taxon>
        <taxon>Rhabditida</taxon>
        <taxon>Rhabditina</taxon>
        <taxon>Diplogasteromorpha</taxon>
        <taxon>Diplogasteroidea</taxon>
        <taxon>Neodiplogasteridae</taxon>
        <taxon>Pristionchus</taxon>
    </lineage>
</organism>
<evidence type="ECO:0000313" key="3">
    <source>
        <dbReference type="Proteomes" id="UP001328107"/>
    </source>
</evidence>
<feature type="compositionally biased region" description="Acidic residues" evidence="1">
    <location>
        <begin position="38"/>
        <end position="48"/>
    </location>
</feature>
<proteinExistence type="predicted"/>
<feature type="compositionally biased region" description="Basic and acidic residues" evidence="1">
    <location>
        <begin position="49"/>
        <end position="66"/>
    </location>
</feature>
<accession>A0AAN5DF00</accession>
<dbReference type="EMBL" id="BTRK01000006">
    <property type="protein sequence ID" value="GMR60892.1"/>
    <property type="molecule type" value="Genomic_DNA"/>
</dbReference>
<evidence type="ECO:0000313" key="2">
    <source>
        <dbReference type="EMBL" id="GMR60892.1"/>
    </source>
</evidence>
<dbReference type="AlphaFoldDB" id="A0AAN5DF00"/>
<sequence>SDAQRVGGEAVGDVEMMKKSSGGSSSELVERTCQEMAIDAEEMTTQEESGEKEKKGSHSSQKDDLKTGTGFGTGPGTGTGTGPWPLNSTKTGKTQTGTIDLSQHKSVFDTTATVDVPSQFEIDSVKRLQKMSKESMQLKTQNTTGGSISVEMGNGSTYKNHQPATPNKKKKKKKKRDRRKEEEVCRWNEAIAAGLVRPRKDDETVDEVQADWGEPM</sequence>
<feature type="compositionally biased region" description="Gly residues" evidence="1">
    <location>
        <begin position="69"/>
        <end position="81"/>
    </location>
</feature>
<reference evidence="3" key="1">
    <citation type="submission" date="2022-10" db="EMBL/GenBank/DDBJ databases">
        <title>Genome assembly of Pristionchus species.</title>
        <authorList>
            <person name="Yoshida K."/>
            <person name="Sommer R.J."/>
        </authorList>
    </citation>
    <scope>NUCLEOTIDE SEQUENCE [LARGE SCALE GENOMIC DNA]</scope>
    <source>
        <strain evidence="3">RS5460</strain>
    </source>
</reference>
<feature type="non-terminal residue" evidence="2">
    <location>
        <position position="1"/>
    </location>
</feature>
<protein>
    <submittedName>
        <fullName evidence="2">Uncharacterized protein</fullName>
    </submittedName>
</protein>
<keyword evidence="3" id="KW-1185">Reference proteome</keyword>
<feature type="compositionally biased region" description="Polar residues" evidence="1">
    <location>
        <begin position="154"/>
        <end position="165"/>
    </location>
</feature>
<feature type="compositionally biased region" description="Polar residues" evidence="1">
    <location>
        <begin position="134"/>
        <end position="147"/>
    </location>
</feature>
<gene>
    <name evidence="2" type="ORF">PMAYCL1PPCAC_31087</name>
</gene>
<feature type="compositionally biased region" description="Polar residues" evidence="1">
    <location>
        <begin position="86"/>
        <end position="96"/>
    </location>
</feature>
<dbReference type="Proteomes" id="UP001328107">
    <property type="component" value="Unassembled WGS sequence"/>
</dbReference>
<feature type="compositionally biased region" description="Basic residues" evidence="1">
    <location>
        <begin position="167"/>
        <end position="178"/>
    </location>
</feature>
<feature type="region of interest" description="Disordered" evidence="1">
    <location>
        <begin position="134"/>
        <end position="184"/>
    </location>
</feature>
<comment type="caution">
    <text evidence="2">The sequence shown here is derived from an EMBL/GenBank/DDBJ whole genome shotgun (WGS) entry which is preliminary data.</text>
</comment>